<dbReference type="PROSITE" id="PS51257">
    <property type="entry name" value="PROKAR_LIPOPROTEIN"/>
    <property type="match status" value="1"/>
</dbReference>
<reference evidence="2 3" key="1">
    <citation type="journal article" date="2015" name="Nature">
        <title>rRNA introns, odd ribosomes, and small enigmatic genomes across a large radiation of phyla.</title>
        <authorList>
            <person name="Brown C.T."/>
            <person name="Hug L.A."/>
            <person name="Thomas B.C."/>
            <person name="Sharon I."/>
            <person name="Castelle C.J."/>
            <person name="Singh A."/>
            <person name="Wilkins M.J."/>
            <person name="Williams K.H."/>
            <person name="Banfield J.F."/>
        </authorList>
    </citation>
    <scope>NUCLEOTIDE SEQUENCE [LARGE SCALE GENOMIC DNA]</scope>
</reference>
<feature type="signal peptide" evidence="1">
    <location>
        <begin position="1"/>
        <end position="20"/>
    </location>
</feature>
<dbReference type="AlphaFoldDB" id="A0A0G1J9H3"/>
<evidence type="ECO:0000313" key="3">
    <source>
        <dbReference type="Proteomes" id="UP000034154"/>
    </source>
</evidence>
<evidence type="ECO:0000256" key="1">
    <source>
        <dbReference type="SAM" id="SignalP"/>
    </source>
</evidence>
<protein>
    <submittedName>
        <fullName evidence="2">Uncharacterized protein</fullName>
    </submittedName>
</protein>
<keyword evidence="1" id="KW-0732">Signal</keyword>
<dbReference type="Proteomes" id="UP000034154">
    <property type="component" value="Unassembled WGS sequence"/>
</dbReference>
<proteinExistence type="predicted"/>
<comment type="caution">
    <text evidence="2">The sequence shown here is derived from an EMBL/GenBank/DDBJ whole genome shotgun (WGS) entry which is preliminary data.</text>
</comment>
<name>A0A0G1J9H3_9BACT</name>
<organism evidence="2 3">
    <name type="scientific">Candidatus Uhrbacteria bacterium GW2011_GWF2_44_350</name>
    <dbReference type="NCBI Taxonomy" id="1619000"/>
    <lineage>
        <taxon>Bacteria</taxon>
        <taxon>Candidatus Uhriibacteriota</taxon>
    </lineage>
</organism>
<accession>A0A0G1J9H3</accession>
<gene>
    <name evidence="2" type="ORF">UW63_C0082G0003</name>
</gene>
<sequence length="402" mass="44883">MSFKSLPFSLSFAAAIVLLGAGCLNQVGTNSTQVQTPEPATQTTTIEVEAEETTELTPDSPCPEGMVRFWNVYDYDGYTFCYYENSLAGEKIQIKNFGNKIVLYAGDDPSFNHSVLMLRTHKNYNPFKEEIENEYIPATGQEFCEVLENRGDQWTNFSIVAGNLERQEFCGEFKDGSFRMLNNNTDYAFFVTIGQDTFMFNDAWLETLQPINNSKELNPTIPPANDFVNGQNTFSDTELGISFSYPADWGPITSETEMGRKDWNGNTLQANCLVQQSLKLNGVEDSALFLSGHNSEGCGPDGRGGWFGDQAQAFSSWDEVLGWCGDGCDIFTNSNGIRVAHRHLINKEIWGTNYDDLDLYGIFHEGSYLSGIILSNERLVYAGLGRSENELKGVVNSIKFLK</sequence>
<evidence type="ECO:0000313" key="2">
    <source>
        <dbReference type="EMBL" id="KKT68281.1"/>
    </source>
</evidence>
<feature type="chain" id="PRO_5002537978" evidence="1">
    <location>
        <begin position="21"/>
        <end position="402"/>
    </location>
</feature>
<dbReference type="EMBL" id="LCJB01000082">
    <property type="protein sequence ID" value="KKT68281.1"/>
    <property type="molecule type" value="Genomic_DNA"/>
</dbReference>